<evidence type="ECO:0000256" key="6">
    <source>
        <dbReference type="ARBA" id="ARBA00023277"/>
    </source>
</evidence>
<evidence type="ECO:0000259" key="9">
    <source>
        <dbReference type="Pfam" id="PF17042"/>
    </source>
</evidence>
<name>A0ABP4PGR3_9ACTN</name>
<reference evidence="11" key="1">
    <citation type="journal article" date="2019" name="Int. J. Syst. Evol. Microbiol.">
        <title>The Global Catalogue of Microorganisms (GCM) 10K type strain sequencing project: providing services to taxonomists for standard genome sequencing and annotation.</title>
        <authorList>
            <consortium name="The Broad Institute Genomics Platform"/>
            <consortium name="The Broad Institute Genome Sequencing Center for Infectious Disease"/>
            <person name="Wu L."/>
            <person name="Ma J."/>
        </authorList>
    </citation>
    <scope>NUCLEOTIDE SEQUENCE [LARGE SCALE GENOMIC DNA]</scope>
    <source>
        <strain evidence="11">JCM 14304</strain>
    </source>
</reference>
<keyword evidence="5" id="KW-0067">ATP-binding</keyword>
<feature type="domain" description="Four-carbon acid sugar kinase nucleotide binding" evidence="9">
    <location>
        <begin position="296"/>
        <end position="374"/>
    </location>
</feature>
<keyword evidence="3" id="KW-0547">Nucleotide-binding</keyword>
<feature type="compositionally biased region" description="Low complexity" evidence="7">
    <location>
        <begin position="247"/>
        <end position="265"/>
    </location>
</feature>
<keyword evidence="2" id="KW-0808">Transferase</keyword>
<dbReference type="Pfam" id="PF07005">
    <property type="entry name" value="SBD_N"/>
    <property type="match status" value="1"/>
</dbReference>
<proteinExistence type="inferred from homology"/>
<dbReference type="Gene3D" id="3.40.980.20">
    <property type="entry name" value="Four-carbon acid sugar kinase, nucleotide binding domain"/>
    <property type="match status" value="1"/>
</dbReference>
<dbReference type="Pfam" id="PF17042">
    <property type="entry name" value="NBD_C"/>
    <property type="match status" value="1"/>
</dbReference>
<comment type="similarity">
    <text evidence="1">Belongs to the four-carbon acid sugar kinase family.</text>
</comment>
<organism evidence="10 11">
    <name type="scientific">Kribbella karoonensis</name>
    <dbReference type="NCBI Taxonomy" id="324851"/>
    <lineage>
        <taxon>Bacteria</taxon>
        <taxon>Bacillati</taxon>
        <taxon>Actinomycetota</taxon>
        <taxon>Actinomycetes</taxon>
        <taxon>Propionibacteriales</taxon>
        <taxon>Kribbellaceae</taxon>
        <taxon>Kribbella</taxon>
    </lineage>
</organism>
<dbReference type="InterPro" id="IPR031475">
    <property type="entry name" value="NBD_C"/>
</dbReference>
<evidence type="ECO:0000313" key="11">
    <source>
        <dbReference type="Proteomes" id="UP001500190"/>
    </source>
</evidence>
<dbReference type="Gene3D" id="3.40.50.10840">
    <property type="entry name" value="Putative sugar-binding, N-terminal domain"/>
    <property type="match status" value="2"/>
</dbReference>
<comment type="caution">
    <text evidence="10">The sequence shown here is derived from an EMBL/GenBank/DDBJ whole genome shotgun (WGS) entry which is preliminary data.</text>
</comment>
<dbReference type="InterPro" id="IPR010737">
    <property type="entry name" value="4-carb_acid_sugar_kinase_N"/>
</dbReference>
<evidence type="ECO:0000256" key="1">
    <source>
        <dbReference type="ARBA" id="ARBA00005715"/>
    </source>
</evidence>
<dbReference type="EMBL" id="BAAAND010000004">
    <property type="protein sequence ID" value="GAA1578867.1"/>
    <property type="molecule type" value="Genomic_DNA"/>
</dbReference>
<keyword evidence="6" id="KW-0119">Carbohydrate metabolism</keyword>
<evidence type="ECO:0000313" key="10">
    <source>
        <dbReference type="EMBL" id="GAA1578867.1"/>
    </source>
</evidence>
<dbReference type="GO" id="GO:0016301">
    <property type="term" value="F:kinase activity"/>
    <property type="evidence" value="ECO:0007669"/>
    <property type="project" value="UniProtKB-KW"/>
</dbReference>
<sequence>MTALVVHADDLTGAAETAALFRRISPLRTALQLHCALQGELQGELQGGTPGLTVIDLDTRNLSATDAERRARAALETTGAPLFTKLDSMLRGNYVAHLRALDPAEHPIVLTPALPTAARRVVDGRLLIPDREPVNLYDVLGDLPVRPAGAPAGQGITVADASTDEDLDRLVDATWHLPGIRYAGAGGLAAALARRLTTHPTTPATLEATGILYVVGTAEPIAQHQLDALQEQTHLEMVTVTPPWTPAGFTPPTSGGSGAPSTPGALLGEAEVGPLVRVLADGGTVVLKAPVDSHEPAAVARALAAVAREVLADGNGRAALVLTGGHTARTVLDALGIRQLEVVDEIHHGAVLSRTGDGRPVVTRPGSFGERSSFADIHTAIHTAVHAVLRPHSVRKATTS</sequence>
<dbReference type="SUPFAM" id="SSF142764">
    <property type="entry name" value="YgbK-like"/>
    <property type="match status" value="1"/>
</dbReference>
<accession>A0ABP4PGR3</accession>
<keyword evidence="11" id="KW-1185">Reference proteome</keyword>
<evidence type="ECO:0000256" key="5">
    <source>
        <dbReference type="ARBA" id="ARBA00022840"/>
    </source>
</evidence>
<evidence type="ECO:0000256" key="2">
    <source>
        <dbReference type="ARBA" id="ARBA00022679"/>
    </source>
</evidence>
<dbReference type="Proteomes" id="UP001500190">
    <property type="component" value="Unassembled WGS sequence"/>
</dbReference>
<feature type="region of interest" description="Disordered" evidence="7">
    <location>
        <begin position="247"/>
        <end position="266"/>
    </location>
</feature>
<dbReference type="InterPro" id="IPR042213">
    <property type="entry name" value="NBD_C_sf"/>
</dbReference>
<evidence type="ECO:0000259" key="8">
    <source>
        <dbReference type="Pfam" id="PF07005"/>
    </source>
</evidence>
<feature type="domain" description="Four-carbon acid sugar kinase N-terminal" evidence="8">
    <location>
        <begin position="4"/>
        <end position="131"/>
    </location>
</feature>
<keyword evidence="4 10" id="KW-0418">Kinase</keyword>
<evidence type="ECO:0000256" key="4">
    <source>
        <dbReference type="ARBA" id="ARBA00022777"/>
    </source>
</evidence>
<evidence type="ECO:0000256" key="7">
    <source>
        <dbReference type="SAM" id="MobiDB-lite"/>
    </source>
</evidence>
<dbReference type="RefSeq" id="WP_344190073.1">
    <property type="nucleotide sequence ID" value="NZ_BAAAND010000004.1"/>
</dbReference>
<evidence type="ECO:0000256" key="3">
    <source>
        <dbReference type="ARBA" id="ARBA00022741"/>
    </source>
</evidence>
<dbReference type="InterPro" id="IPR037051">
    <property type="entry name" value="4-carb_acid_sugar_kinase_N_sf"/>
</dbReference>
<protein>
    <submittedName>
        <fullName evidence="10">Four-carbon acid sugar kinase family protein</fullName>
    </submittedName>
</protein>
<gene>
    <name evidence="10" type="ORF">GCM10009742_23670</name>
</gene>